<dbReference type="Proteomes" id="UP000271469">
    <property type="component" value="Chromosome"/>
</dbReference>
<accession>A0A3G8JHW1</accession>
<protein>
    <submittedName>
        <fullName evidence="1">Uncharacterized protein</fullName>
    </submittedName>
</protein>
<gene>
    <name evidence="1" type="ORF">D7316_01200</name>
</gene>
<dbReference type="EMBL" id="CP033972">
    <property type="protein sequence ID" value="AZG44614.1"/>
    <property type="molecule type" value="Genomic_DNA"/>
</dbReference>
<dbReference type="InterPro" id="IPR027417">
    <property type="entry name" value="P-loop_NTPase"/>
</dbReference>
<dbReference type="Gene3D" id="3.40.50.300">
    <property type="entry name" value="P-loop containing nucleotide triphosphate hydrolases"/>
    <property type="match status" value="1"/>
</dbReference>
<evidence type="ECO:0000313" key="2">
    <source>
        <dbReference type="Proteomes" id="UP000271469"/>
    </source>
</evidence>
<dbReference type="SUPFAM" id="SSF52540">
    <property type="entry name" value="P-loop containing nucleoside triphosphate hydrolases"/>
    <property type="match status" value="1"/>
</dbReference>
<proteinExistence type="predicted"/>
<name>A0A3G8JHW1_9ACTN</name>
<reference evidence="1 2" key="1">
    <citation type="submission" date="2018-11" db="EMBL/GenBank/DDBJ databases">
        <title>Gordonia insulae sp. nov., isolated from an island soil.</title>
        <authorList>
            <person name="Kim Y.S."/>
            <person name="Kim S.B."/>
        </authorList>
    </citation>
    <scope>NUCLEOTIDE SEQUENCE [LARGE SCALE GENOMIC DNA]</scope>
    <source>
        <strain evidence="1 2">MMS17-SY073</strain>
    </source>
</reference>
<dbReference type="KEGG" id="gom:D7316_01200"/>
<sequence>MVTGPPGSGKSSVTTALHDRLGSAGVPNAMIEVDELERSYPPLPPPVVFDNLRVVAAAYRDAGYPLVFITATVDGESYLRRLRSALPGVDLFVVRLDAEVDTLRLRITEREPASWHGLVELLDSASTLAATMRELDGVDLTLLTQSRDPASVADELLRHLGLDGLPAPGPAPDAPTG</sequence>
<dbReference type="AlphaFoldDB" id="A0A3G8JHW1"/>
<keyword evidence="2" id="KW-1185">Reference proteome</keyword>
<evidence type="ECO:0000313" key="1">
    <source>
        <dbReference type="EMBL" id="AZG44614.1"/>
    </source>
</evidence>
<organism evidence="1 2">
    <name type="scientific">Gordonia insulae</name>
    <dbReference type="NCBI Taxonomy" id="2420509"/>
    <lineage>
        <taxon>Bacteria</taxon>
        <taxon>Bacillati</taxon>
        <taxon>Actinomycetota</taxon>
        <taxon>Actinomycetes</taxon>
        <taxon>Mycobacteriales</taxon>
        <taxon>Gordoniaceae</taxon>
        <taxon>Gordonia</taxon>
    </lineage>
</organism>